<feature type="transmembrane region" description="Helical" evidence="9">
    <location>
        <begin position="65"/>
        <end position="88"/>
    </location>
</feature>
<dbReference type="GO" id="GO:0140359">
    <property type="term" value="F:ABC-type transporter activity"/>
    <property type="evidence" value="ECO:0007669"/>
    <property type="project" value="InterPro"/>
</dbReference>
<evidence type="ECO:0000256" key="7">
    <source>
        <dbReference type="ARBA" id="ARBA00022989"/>
    </source>
</evidence>
<dbReference type="InterPro" id="IPR003439">
    <property type="entry name" value="ABC_transporter-like_ATP-bd"/>
</dbReference>
<comment type="subcellular location">
    <subcellularLocation>
        <location evidence="1">Cell membrane</location>
        <topology evidence="1">Multi-pass membrane protein</topology>
    </subcellularLocation>
</comment>
<dbReference type="RefSeq" id="WP_107916192.1">
    <property type="nucleotide sequence ID" value="NZ_CP021642.1"/>
</dbReference>
<dbReference type="SUPFAM" id="SSF52540">
    <property type="entry name" value="P-loop containing nucleoside triphosphate hydrolases"/>
    <property type="match status" value="1"/>
</dbReference>
<keyword evidence="5" id="KW-0547">Nucleotide-binding</keyword>
<keyword evidence="3" id="KW-1003">Cell membrane</keyword>
<dbReference type="PANTHER" id="PTHR24221:SF654">
    <property type="entry name" value="ATP-BINDING CASSETTE SUB-FAMILY B MEMBER 6"/>
    <property type="match status" value="1"/>
</dbReference>
<evidence type="ECO:0000256" key="6">
    <source>
        <dbReference type="ARBA" id="ARBA00022840"/>
    </source>
</evidence>
<dbReference type="GO" id="GO:0005524">
    <property type="term" value="F:ATP binding"/>
    <property type="evidence" value="ECO:0007669"/>
    <property type="project" value="UniProtKB-KW"/>
</dbReference>
<evidence type="ECO:0000313" key="13">
    <source>
        <dbReference type="Proteomes" id="UP000241854"/>
    </source>
</evidence>
<accession>A0A2R4NXF3</accession>
<dbReference type="InterPro" id="IPR003593">
    <property type="entry name" value="AAA+_ATPase"/>
</dbReference>
<keyword evidence="4 9" id="KW-0812">Transmembrane</keyword>
<organism evidence="12 13">
    <name type="scientific">Campylobacter concisus</name>
    <dbReference type="NCBI Taxonomy" id="199"/>
    <lineage>
        <taxon>Bacteria</taxon>
        <taxon>Pseudomonadati</taxon>
        <taxon>Campylobacterota</taxon>
        <taxon>Epsilonproteobacteria</taxon>
        <taxon>Campylobacterales</taxon>
        <taxon>Campylobacteraceae</taxon>
        <taxon>Campylobacter</taxon>
    </lineage>
</organism>
<feature type="transmembrane region" description="Helical" evidence="9">
    <location>
        <begin position="289"/>
        <end position="306"/>
    </location>
</feature>
<dbReference type="Gene3D" id="1.20.1560.10">
    <property type="entry name" value="ABC transporter type 1, transmembrane domain"/>
    <property type="match status" value="1"/>
</dbReference>
<keyword evidence="8 9" id="KW-0472">Membrane</keyword>
<dbReference type="PROSITE" id="PS50929">
    <property type="entry name" value="ABC_TM1F"/>
    <property type="match status" value="1"/>
</dbReference>
<evidence type="ECO:0000256" key="3">
    <source>
        <dbReference type="ARBA" id="ARBA00022475"/>
    </source>
</evidence>
<dbReference type="Proteomes" id="UP000241854">
    <property type="component" value="Chromosome"/>
</dbReference>
<dbReference type="PROSITE" id="PS00211">
    <property type="entry name" value="ABC_TRANSPORTER_1"/>
    <property type="match status" value="1"/>
</dbReference>
<gene>
    <name evidence="12" type="ORF">CCS77_0023</name>
</gene>
<keyword evidence="2" id="KW-0813">Transport</keyword>
<feature type="transmembrane region" description="Helical" evidence="9">
    <location>
        <begin position="153"/>
        <end position="173"/>
    </location>
</feature>
<evidence type="ECO:0000256" key="9">
    <source>
        <dbReference type="SAM" id="Phobius"/>
    </source>
</evidence>
<feature type="transmembrane region" description="Helical" evidence="9">
    <location>
        <begin position="179"/>
        <end position="196"/>
    </location>
</feature>
<evidence type="ECO:0000259" key="11">
    <source>
        <dbReference type="PROSITE" id="PS50929"/>
    </source>
</evidence>
<dbReference type="SUPFAM" id="SSF90123">
    <property type="entry name" value="ABC transporter transmembrane region"/>
    <property type="match status" value="1"/>
</dbReference>
<evidence type="ECO:0000256" key="5">
    <source>
        <dbReference type="ARBA" id="ARBA00022741"/>
    </source>
</evidence>
<proteinExistence type="predicted"/>
<dbReference type="InterPro" id="IPR039421">
    <property type="entry name" value="Type_1_exporter"/>
</dbReference>
<dbReference type="InterPro" id="IPR011527">
    <property type="entry name" value="ABC1_TM_dom"/>
</dbReference>
<dbReference type="GO" id="GO:0034040">
    <property type="term" value="F:ATPase-coupled lipid transmembrane transporter activity"/>
    <property type="evidence" value="ECO:0007669"/>
    <property type="project" value="TreeGrafter"/>
</dbReference>
<dbReference type="InterPro" id="IPR027417">
    <property type="entry name" value="P-loop_NTPase"/>
</dbReference>
<feature type="domain" description="ABC transporter" evidence="10">
    <location>
        <begin position="351"/>
        <end position="562"/>
    </location>
</feature>
<dbReference type="EMBL" id="CP021642">
    <property type="protein sequence ID" value="AVX43084.1"/>
    <property type="molecule type" value="Genomic_DNA"/>
</dbReference>
<feature type="transmembrane region" description="Helical" evidence="9">
    <location>
        <begin position="264"/>
        <end position="283"/>
    </location>
</feature>
<dbReference type="GO" id="GO:0005886">
    <property type="term" value="C:plasma membrane"/>
    <property type="evidence" value="ECO:0007669"/>
    <property type="project" value="UniProtKB-SubCell"/>
</dbReference>
<evidence type="ECO:0000259" key="10">
    <source>
        <dbReference type="PROSITE" id="PS50893"/>
    </source>
</evidence>
<evidence type="ECO:0000256" key="8">
    <source>
        <dbReference type="ARBA" id="ARBA00023136"/>
    </source>
</evidence>
<name>A0A2R4NXF3_9BACT</name>
<dbReference type="Pfam" id="PF00664">
    <property type="entry name" value="ABC_membrane"/>
    <property type="match status" value="1"/>
</dbReference>
<dbReference type="InterPro" id="IPR036640">
    <property type="entry name" value="ABC1_TM_sf"/>
</dbReference>
<dbReference type="Pfam" id="PF00005">
    <property type="entry name" value="ABC_tran"/>
    <property type="match status" value="1"/>
</dbReference>
<evidence type="ECO:0000256" key="1">
    <source>
        <dbReference type="ARBA" id="ARBA00004651"/>
    </source>
</evidence>
<feature type="transmembrane region" description="Helical" evidence="9">
    <location>
        <begin position="20"/>
        <end position="45"/>
    </location>
</feature>
<feature type="domain" description="ABC transmembrane type-1" evidence="11">
    <location>
        <begin position="20"/>
        <end position="319"/>
    </location>
</feature>
<evidence type="ECO:0000256" key="2">
    <source>
        <dbReference type="ARBA" id="ARBA00022448"/>
    </source>
</evidence>
<dbReference type="FunFam" id="3.40.50.300:FF:000299">
    <property type="entry name" value="ABC transporter ATP-binding protein/permease"/>
    <property type="match status" value="1"/>
</dbReference>
<dbReference type="SMART" id="SM00382">
    <property type="entry name" value="AAA"/>
    <property type="match status" value="1"/>
</dbReference>
<keyword evidence="7 9" id="KW-1133">Transmembrane helix</keyword>
<sequence length="562" mass="64392">MANPKKLLAITTRQEKKNFIILIFMSIFLSIIETVGISAIMPFITLASDPSKIVSNKYSKIVYDFFEFSTATNFMIFFGFFLIGFYIFRATYSMLYNYILNKFAFGRFHAFAFRLFKNYTNLPYKRFVKRNSAELIKTIVNEASNLSFYMQSLLLIFSEFFTVVLLYALLLLMDWKMTLVLTILLGVKVLFLLFFLKKRIEKEGLKRSIMQSKFYKILNETFGNFKIIKLIQNEEKLYSEFSNISYGYARANIVSNTLNQLPRLSLETIGFSVLIGIVVYVLFQYNDANFVLPIISMYALALYRILPALNRILSNYNTILFLSNSLDIVYSDLSYTPQTEGKDFIDFKNKIELTNVSFEYNKNKKVLENINIIINKGDKVAFVGESGSGKSTLVDLIIGLYKPLSGEIVIDDKKLTSDNVKSYRSKVGYIPQSIYLFDGTVGENVAFGYEYNKEKIIEVLKKANIYDFLYSKEGIDTLVGDGGIQLSGGQKQRIGIARALYSDPEILVLDEATSALDNETEAKIMDEIYETSQDKTLLIIAHRLSTIERCDRKIMLSNGKII</sequence>
<dbReference type="InterPro" id="IPR017871">
    <property type="entry name" value="ABC_transporter-like_CS"/>
</dbReference>
<dbReference type="PROSITE" id="PS50893">
    <property type="entry name" value="ABC_TRANSPORTER_2"/>
    <property type="match status" value="1"/>
</dbReference>
<dbReference type="GO" id="GO:0016887">
    <property type="term" value="F:ATP hydrolysis activity"/>
    <property type="evidence" value="ECO:0007669"/>
    <property type="project" value="InterPro"/>
</dbReference>
<protein>
    <submittedName>
        <fullName evidence="12">ABC transporter ATP-binding protein</fullName>
    </submittedName>
</protein>
<dbReference type="AlphaFoldDB" id="A0A2R4NXF3"/>
<dbReference type="Gene3D" id="3.40.50.300">
    <property type="entry name" value="P-loop containing nucleotide triphosphate hydrolases"/>
    <property type="match status" value="1"/>
</dbReference>
<reference evidence="12 13" key="1">
    <citation type="journal article" date="2018" name="Emerg. Microbes Infect.">
        <title>Genomic analysis of oral Campylobacter concisus strains identified a potential bacterial molecular marker associated with active Crohn's disease.</title>
        <authorList>
            <person name="Liu F."/>
            <person name="Ma R."/>
            <person name="Tay C.Y.A."/>
            <person name="Octavia S."/>
            <person name="Lan R."/>
            <person name="Chung H.K.L."/>
            <person name="Riordan S.M."/>
            <person name="Grimm M.C."/>
            <person name="Leong R.W."/>
            <person name="Tanaka M.M."/>
            <person name="Connor S."/>
            <person name="Zhang L."/>
        </authorList>
    </citation>
    <scope>NUCLEOTIDE SEQUENCE [LARGE SCALE GENOMIC DNA]</scope>
    <source>
        <strain evidence="12 13">P2CDO4</strain>
    </source>
</reference>
<evidence type="ECO:0000313" key="12">
    <source>
        <dbReference type="EMBL" id="AVX43084.1"/>
    </source>
</evidence>
<evidence type="ECO:0000256" key="4">
    <source>
        <dbReference type="ARBA" id="ARBA00022692"/>
    </source>
</evidence>
<keyword evidence="6 12" id="KW-0067">ATP-binding</keyword>
<dbReference type="PANTHER" id="PTHR24221">
    <property type="entry name" value="ATP-BINDING CASSETTE SUB-FAMILY B"/>
    <property type="match status" value="1"/>
</dbReference>
<dbReference type="CDD" id="cd18553">
    <property type="entry name" value="ABC_6TM_PglK_like"/>
    <property type="match status" value="1"/>
</dbReference>